<dbReference type="PANTHER" id="PTHR30535:SF34">
    <property type="entry name" value="MOLYBDATE-BINDING PROTEIN MOLA"/>
    <property type="match status" value="1"/>
</dbReference>
<reference evidence="3" key="2">
    <citation type="submission" date="2012-10" db="EMBL/GenBank/DDBJ databases">
        <title>Improved high-quality draft of Thermaerobacter subterraneus C21, DSM 13965.</title>
        <authorList>
            <consortium name="DOE Joint Genome Institute"/>
            <person name="Eisen J."/>
            <person name="Huntemann M."/>
            <person name="Wei C.-L."/>
            <person name="Han J."/>
            <person name="Detter J.C."/>
            <person name="Han C."/>
            <person name="Tapia R."/>
            <person name="Chen A."/>
            <person name="Kyrpides N."/>
            <person name="Mavromatis K."/>
            <person name="Markowitz V."/>
            <person name="Szeto E."/>
            <person name="Ivanova N."/>
            <person name="Mikhailova N."/>
            <person name="Ovchinnikova G."/>
            <person name="Pagani I."/>
            <person name="Pati A."/>
            <person name="Goodwin L."/>
            <person name="Nordberg H.P."/>
            <person name="Cantor M.N."/>
            <person name="Hua S.X."/>
            <person name="Woyke T."/>
            <person name="Eisen J."/>
            <person name="Klenk H.-P."/>
        </authorList>
    </citation>
    <scope>NUCLEOTIDE SEQUENCE [LARGE SCALE GENOMIC DNA]</scope>
    <source>
        <strain evidence="3">DSM 13965</strain>
    </source>
</reference>
<evidence type="ECO:0000256" key="2">
    <source>
        <dbReference type="SAM" id="SignalP"/>
    </source>
</evidence>
<dbReference type="AlphaFoldDB" id="K6Q0F7"/>
<gene>
    <name evidence="3" type="ORF">ThesuDRAFT_02117</name>
</gene>
<comment type="caution">
    <text evidence="3">The sequence shown here is derived from an EMBL/GenBank/DDBJ whole genome shotgun (WGS) entry which is preliminary data.</text>
</comment>
<dbReference type="Gene3D" id="3.40.50.1980">
    <property type="entry name" value="Nitrogenase molybdenum iron protein domain"/>
    <property type="match status" value="1"/>
</dbReference>
<keyword evidence="2" id="KW-0732">Signal</keyword>
<name>K6Q0F7_9FIRM</name>
<proteinExistence type="inferred from homology"/>
<dbReference type="EMBL" id="AENY02000003">
    <property type="protein sequence ID" value="EKP94384.1"/>
    <property type="molecule type" value="Genomic_DNA"/>
</dbReference>
<evidence type="ECO:0000256" key="1">
    <source>
        <dbReference type="ARBA" id="ARBA00008814"/>
    </source>
</evidence>
<reference evidence="3" key="1">
    <citation type="submission" date="2010-10" db="EMBL/GenBank/DDBJ databases">
        <authorList>
            <consortium name="US DOE Joint Genome Institute (JGI-PGF)"/>
            <person name="Lucas S."/>
            <person name="Copeland A."/>
            <person name="Lapidus A."/>
            <person name="Bruce D."/>
            <person name="Goodwin L."/>
            <person name="Pitluck S."/>
            <person name="Kyrpides N."/>
            <person name="Mavromatis K."/>
            <person name="Detter J.C."/>
            <person name="Han C."/>
            <person name="Land M."/>
            <person name="Hauser L."/>
            <person name="Markowitz V."/>
            <person name="Cheng J.-F."/>
            <person name="Hugenholtz P."/>
            <person name="Woyke T."/>
            <person name="Wu D."/>
            <person name="Pukall R."/>
            <person name="Wahrenburg C."/>
            <person name="Brambilla E."/>
            <person name="Klenk H.-P."/>
            <person name="Eisen J.A."/>
        </authorList>
    </citation>
    <scope>NUCLEOTIDE SEQUENCE [LARGE SCALE GENOMIC DNA]</scope>
    <source>
        <strain evidence="3">DSM 13965</strain>
    </source>
</reference>
<feature type="chain" id="PRO_5039118265" description="ABC-type Fe3+-hydroxamate transport system, periplasmic component" evidence="2">
    <location>
        <begin position="28"/>
        <end position="332"/>
    </location>
</feature>
<protein>
    <recommendedName>
        <fullName evidence="5">ABC-type Fe3+-hydroxamate transport system, periplasmic component</fullName>
    </recommendedName>
</protein>
<dbReference type="SUPFAM" id="SSF53807">
    <property type="entry name" value="Helical backbone' metal receptor"/>
    <property type="match status" value="1"/>
</dbReference>
<dbReference type="PANTHER" id="PTHR30535">
    <property type="entry name" value="VITAMIN B12-BINDING PROTEIN"/>
    <property type="match status" value="1"/>
</dbReference>
<dbReference type="InterPro" id="IPR050902">
    <property type="entry name" value="ABC_Transporter_SBP"/>
</dbReference>
<evidence type="ECO:0008006" key="5">
    <source>
        <dbReference type="Google" id="ProtNLM"/>
    </source>
</evidence>
<accession>K6Q0F7</accession>
<keyword evidence="4" id="KW-1185">Reference proteome</keyword>
<evidence type="ECO:0000313" key="3">
    <source>
        <dbReference type="EMBL" id="EKP94384.1"/>
    </source>
</evidence>
<dbReference type="eggNOG" id="COG0614">
    <property type="taxonomic scope" value="Bacteria"/>
</dbReference>
<dbReference type="RefSeq" id="WP_006904399.1">
    <property type="nucleotide sequence ID" value="NZ_JH976535.1"/>
</dbReference>
<dbReference type="HOGENOM" id="CLU_836612_0_0_9"/>
<sequence>MPVNFFRRRWVWVAAALAGLAAGWVAAAARSPAPAPGRWVFRDDLGQRVALPGPPRRVACSGRDLCDLARALLGEEAVIVLPAGAEEQRLRESGAGLVVLPAVTRQPGLAARLRALGWPAATLRWRDVDQLPAAARRLAGWLNQPGRGQELAAAYRRRLDRVAAAVAGVPEAQRPVVVVLAWDQPPVWAQPGSPVATLVRRAGGRLPAEGRPGERAGGTGIAAWWHRPGSRWGGLARLDVPAGAGAGWQAGEEGWRALGHPGPVRVVTPLLTPVVPPGGPAVGTALYLPPAQLLGAGPAALEGLERLAAWLYPERLAFEGDPHRLVPLRVAP</sequence>
<comment type="similarity">
    <text evidence="1">Belongs to the bacterial solute-binding protein 8 family.</text>
</comment>
<evidence type="ECO:0000313" key="4">
    <source>
        <dbReference type="Proteomes" id="UP000005710"/>
    </source>
</evidence>
<organism evidence="3 4">
    <name type="scientific">Thermaerobacter subterraneus DSM 13965</name>
    <dbReference type="NCBI Taxonomy" id="867903"/>
    <lineage>
        <taxon>Bacteria</taxon>
        <taxon>Bacillati</taxon>
        <taxon>Bacillota</taxon>
        <taxon>Clostridia</taxon>
        <taxon>Eubacteriales</taxon>
        <taxon>Clostridiales Family XVII. Incertae Sedis</taxon>
        <taxon>Thermaerobacter</taxon>
    </lineage>
</organism>
<feature type="signal peptide" evidence="2">
    <location>
        <begin position="1"/>
        <end position="27"/>
    </location>
</feature>
<dbReference type="Proteomes" id="UP000005710">
    <property type="component" value="Unassembled WGS sequence"/>
</dbReference>